<dbReference type="OrthoDB" id="2013972at2759"/>
<evidence type="ECO:0000259" key="1">
    <source>
        <dbReference type="Pfam" id="PF13649"/>
    </source>
</evidence>
<evidence type="ECO:0000313" key="2">
    <source>
        <dbReference type="EMBL" id="KAF2186653.1"/>
    </source>
</evidence>
<keyword evidence="2" id="KW-0808">Transferase</keyword>
<accession>A0A6A6E673</accession>
<dbReference type="GO" id="GO:0032259">
    <property type="term" value="P:methylation"/>
    <property type="evidence" value="ECO:0007669"/>
    <property type="project" value="UniProtKB-KW"/>
</dbReference>
<dbReference type="Proteomes" id="UP000800200">
    <property type="component" value="Unassembled WGS sequence"/>
</dbReference>
<organism evidence="2 3">
    <name type="scientific">Zopfia rhizophila CBS 207.26</name>
    <dbReference type="NCBI Taxonomy" id="1314779"/>
    <lineage>
        <taxon>Eukaryota</taxon>
        <taxon>Fungi</taxon>
        <taxon>Dikarya</taxon>
        <taxon>Ascomycota</taxon>
        <taxon>Pezizomycotina</taxon>
        <taxon>Dothideomycetes</taxon>
        <taxon>Dothideomycetes incertae sedis</taxon>
        <taxon>Zopfiaceae</taxon>
        <taxon>Zopfia</taxon>
    </lineage>
</organism>
<reference evidence="2" key="1">
    <citation type="journal article" date="2020" name="Stud. Mycol.">
        <title>101 Dothideomycetes genomes: a test case for predicting lifestyles and emergence of pathogens.</title>
        <authorList>
            <person name="Haridas S."/>
            <person name="Albert R."/>
            <person name="Binder M."/>
            <person name="Bloem J."/>
            <person name="Labutti K."/>
            <person name="Salamov A."/>
            <person name="Andreopoulos B."/>
            <person name="Baker S."/>
            <person name="Barry K."/>
            <person name="Bills G."/>
            <person name="Bluhm B."/>
            <person name="Cannon C."/>
            <person name="Castanera R."/>
            <person name="Culley D."/>
            <person name="Daum C."/>
            <person name="Ezra D."/>
            <person name="Gonzalez J."/>
            <person name="Henrissat B."/>
            <person name="Kuo A."/>
            <person name="Liang C."/>
            <person name="Lipzen A."/>
            <person name="Lutzoni F."/>
            <person name="Magnuson J."/>
            <person name="Mondo S."/>
            <person name="Nolan M."/>
            <person name="Ohm R."/>
            <person name="Pangilinan J."/>
            <person name="Park H.-J."/>
            <person name="Ramirez L."/>
            <person name="Alfaro M."/>
            <person name="Sun H."/>
            <person name="Tritt A."/>
            <person name="Yoshinaga Y."/>
            <person name="Zwiers L.-H."/>
            <person name="Turgeon B."/>
            <person name="Goodwin S."/>
            <person name="Spatafora J."/>
            <person name="Crous P."/>
            <person name="Grigoriev I."/>
        </authorList>
    </citation>
    <scope>NUCLEOTIDE SEQUENCE</scope>
    <source>
        <strain evidence="2">CBS 207.26</strain>
    </source>
</reference>
<feature type="domain" description="Methyltransferase" evidence="1">
    <location>
        <begin position="70"/>
        <end position="167"/>
    </location>
</feature>
<dbReference type="InterPro" id="IPR041698">
    <property type="entry name" value="Methyltransf_25"/>
</dbReference>
<gene>
    <name evidence="2" type="ORF">K469DRAFT_630559</name>
</gene>
<sequence>MRSTPPENIMSGTSSNNLPSAKFIQKFTETGWKDPDLVEKYHRAEKITRPFADLMLQQVGLREHDGDLNIFDLACGTGAAIAALYEAFNGTDKKLKVLGGDHSEAMLDYLRDRAQKEGWEGLEVRNIDGANIQLQSNTYTHLLINFGIFMMPPATLTKCHDILQPNGFIAMTTWDHLPWYPLVARAINSLPSPPYCPSVWEVESEVYRGQTWQDTKYVQEVLVEHGFQDVQIRIERRRIGSGTPKEFSEMMHMPLRLISGHWEEEKREEVIGEVKEALEKVVEEEVGGKDKLLFLEWAAIVATGRKAG</sequence>
<proteinExistence type="predicted"/>
<dbReference type="GO" id="GO:0008168">
    <property type="term" value="F:methyltransferase activity"/>
    <property type="evidence" value="ECO:0007669"/>
    <property type="project" value="UniProtKB-KW"/>
</dbReference>
<keyword evidence="3" id="KW-1185">Reference proteome</keyword>
<dbReference type="Pfam" id="PF13649">
    <property type="entry name" value="Methyltransf_25"/>
    <property type="match status" value="1"/>
</dbReference>
<evidence type="ECO:0000313" key="3">
    <source>
        <dbReference type="Proteomes" id="UP000800200"/>
    </source>
</evidence>
<keyword evidence="2" id="KW-0489">Methyltransferase</keyword>
<dbReference type="InterPro" id="IPR029063">
    <property type="entry name" value="SAM-dependent_MTases_sf"/>
</dbReference>
<name>A0A6A6E673_9PEZI</name>
<protein>
    <submittedName>
        <fullName evidence="2">S-adenosyl-L-methionine-dependent methyltransferase</fullName>
    </submittedName>
</protein>
<dbReference type="EMBL" id="ML994629">
    <property type="protein sequence ID" value="KAF2186653.1"/>
    <property type="molecule type" value="Genomic_DNA"/>
</dbReference>
<dbReference type="AlphaFoldDB" id="A0A6A6E673"/>
<dbReference type="SUPFAM" id="SSF53335">
    <property type="entry name" value="S-adenosyl-L-methionine-dependent methyltransferases"/>
    <property type="match status" value="1"/>
</dbReference>
<dbReference type="CDD" id="cd02440">
    <property type="entry name" value="AdoMet_MTases"/>
    <property type="match status" value="1"/>
</dbReference>
<dbReference type="Gene3D" id="3.40.50.150">
    <property type="entry name" value="Vaccinia Virus protein VP39"/>
    <property type="match status" value="1"/>
</dbReference>